<dbReference type="AlphaFoldDB" id="A0AAE1FYT7"/>
<reference evidence="2" key="1">
    <citation type="submission" date="2023-10" db="EMBL/GenBank/DDBJ databases">
        <title>Genome assemblies of two species of porcelain crab, Petrolisthes cinctipes and Petrolisthes manimaculis (Anomura: Porcellanidae).</title>
        <authorList>
            <person name="Angst P."/>
        </authorList>
    </citation>
    <scope>NUCLEOTIDE SEQUENCE</scope>
    <source>
        <strain evidence="2">PB745_01</strain>
        <tissue evidence="2">Gill</tissue>
    </source>
</reference>
<name>A0AAE1FYT7_PETCI</name>
<feature type="transmembrane region" description="Helical" evidence="1">
    <location>
        <begin position="214"/>
        <end position="231"/>
    </location>
</feature>
<keyword evidence="1" id="KW-1133">Transmembrane helix</keyword>
<proteinExistence type="predicted"/>
<evidence type="ECO:0000256" key="1">
    <source>
        <dbReference type="SAM" id="Phobius"/>
    </source>
</evidence>
<dbReference type="Proteomes" id="UP001286313">
    <property type="component" value="Unassembled WGS sequence"/>
</dbReference>
<organism evidence="2 3">
    <name type="scientific">Petrolisthes cinctipes</name>
    <name type="common">Flat porcelain crab</name>
    <dbReference type="NCBI Taxonomy" id="88211"/>
    <lineage>
        <taxon>Eukaryota</taxon>
        <taxon>Metazoa</taxon>
        <taxon>Ecdysozoa</taxon>
        <taxon>Arthropoda</taxon>
        <taxon>Crustacea</taxon>
        <taxon>Multicrustacea</taxon>
        <taxon>Malacostraca</taxon>
        <taxon>Eumalacostraca</taxon>
        <taxon>Eucarida</taxon>
        <taxon>Decapoda</taxon>
        <taxon>Pleocyemata</taxon>
        <taxon>Anomura</taxon>
        <taxon>Galatheoidea</taxon>
        <taxon>Porcellanidae</taxon>
        <taxon>Petrolisthes</taxon>
    </lineage>
</organism>
<accession>A0AAE1FYT7</accession>
<keyword evidence="1" id="KW-0472">Membrane</keyword>
<gene>
    <name evidence="2" type="ORF">Pcinc_012552</name>
</gene>
<dbReference type="EMBL" id="JAWQEG010001019">
    <property type="protein sequence ID" value="KAK3883124.1"/>
    <property type="molecule type" value="Genomic_DNA"/>
</dbReference>
<keyword evidence="1" id="KW-0812">Transmembrane</keyword>
<sequence>MLFSKDGQCLSAMKDKVLTCLSHPCLYSNTLSLPPTISASHSPGGTSLYSASTLHHTSTSIHSSTPQLPASLQINLQDLADETTVMSQLLHLEKSLRKTRRIRDTLLGYFSPFLCLMLVTNVSVLITSIFYWIRLYTFSYLAYAYINAVCVCVPRCLAQRFTNQVRYAALDLRDASVNIPDLNVKAHMWRVSQDVEGLAVLNVWELFTLNHRSILAVGAFVGAYLVVLLQSG</sequence>
<evidence type="ECO:0000313" key="3">
    <source>
        <dbReference type="Proteomes" id="UP001286313"/>
    </source>
</evidence>
<keyword evidence="3" id="KW-1185">Reference proteome</keyword>
<protein>
    <submittedName>
        <fullName evidence="2">Uncharacterized protein</fullName>
    </submittedName>
</protein>
<feature type="transmembrane region" description="Helical" evidence="1">
    <location>
        <begin position="138"/>
        <end position="157"/>
    </location>
</feature>
<evidence type="ECO:0000313" key="2">
    <source>
        <dbReference type="EMBL" id="KAK3883124.1"/>
    </source>
</evidence>
<comment type="caution">
    <text evidence="2">The sequence shown here is derived from an EMBL/GenBank/DDBJ whole genome shotgun (WGS) entry which is preliminary data.</text>
</comment>
<feature type="transmembrane region" description="Helical" evidence="1">
    <location>
        <begin position="106"/>
        <end position="132"/>
    </location>
</feature>